<reference evidence="7" key="2">
    <citation type="submission" date="2022-03" db="EMBL/GenBank/DDBJ databases">
        <title>Draft title - Genomic analysis of global carrot germplasm unveils the trajectory of domestication and the origin of high carotenoid orange carrot.</title>
        <authorList>
            <person name="Iorizzo M."/>
            <person name="Ellison S."/>
            <person name="Senalik D."/>
            <person name="Macko-Podgorni A."/>
            <person name="Grzebelus D."/>
            <person name="Bostan H."/>
            <person name="Rolling W."/>
            <person name="Curaba J."/>
            <person name="Simon P."/>
        </authorList>
    </citation>
    <scope>NUCLEOTIDE SEQUENCE</scope>
    <source>
        <tissue evidence="7">Leaf</tissue>
    </source>
</reference>
<dbReference type="Proteomes" id="UP000077755">
    <property type="component" value="Chromosome 4"/>
</dbReference>
<evidence type="ECO:0000256" key="2">
    <source>
        <dbReference type="ARBA" id="ARBA00023015"/>
    </source>
</evidence>
<evidence type="ECO:0000256" key="6">
    <source>
        <dbReference type="SAM" id="MobiDB-lite"/>
    </source>
</evidence>
<protein>
    <submittedName>
        <fullName evidence="7">Uncharacterized protein</fullName>
    </submittedName>
</protein>
<evidence type="ECO:0000256" key="1">
    <source>
        <dbReference type="ARBA" id="ARBA00004123"/>
    </source>
</evidence>
<dbReference type="InterPro" id="IPR016177">
    <property type="entry name" value="DNA-bd_dom_sf"/>
</dbReference>
<evidence type="ECO:0000256" key="3">
    <source>
        <dbReference type="ARBA" id="ARBA00023125"/>
    </source>
</evidence>
<evidence type="ECO:0000313" key="7">
    <source>
        <dbReference type="EMBL" id="WOG96653.1"/>
    </source>
</evidence>
<name>A0A165WZC0_DAUCS</name>
<feature type="compositionally biased region" description="Low complexity" evidence="6">
    <location>
        <begin position="143"/>
        <end position="155"/>
    </location>
</feature>
<keyword evidence="8" id="KW-1185">Reference proteome</keyword>
<dbReference type="InterPro" id="IPR001739">
    <property type="entry name" value="Methyl_CpG_DNA-bd"/>
</dbReference>
<feature type="region of interest" description="Disordered" evidence="6">
    <location>
        <begin position="137"/>
        <end position="170"/>
    </location>
</feature>
<dbReference type="Gramene" id="KZM97789">
    <property type="protein sequence ID" value="KZM97789"/>
    <property type="gene ID" value="DCAR_014849"/>
</dbReference>
<dbReference type="Pfam" id="PF01429">
    <property type="entry name" value="MBD"/>
    <property type="match status" value="1"/>
</dbReference>
<organism evidence="7 8">
    <name type="scientific">Daucus carota subsp. sativus</name>
    <name type="common">Carrot</name>
    <dbReference type="NCBI Taxonomy" id="79200"/>
    <lineage>
        <taxon>Eukaryota</taxon>
        <taxon>Viridiplantae</taxon>
        <taxon>Streptophyta</taxon>
        <taxon>Embryophyta</taxon>
        <taxon>Tracheophyta</taxon>
        <taxon>Spermatophyta</taxon>
        <taxon>Magnoliopsida</taxon>
        <taxon>eudicotyledons</taxon>
        <taxon>Gunneridae</taxon>
        <taxon>Pentapetalae</taxon>
        <taxon>asterids</taxon>
        <taxon>campanulids</taxon>
        <taxon>Apiales</taxon>
        <taxon>Apiaceae</taxon>
        <taxon>Apioideae</taxon>
        <taxon>Scandiceae</taxon>
        <taxon>Daucinae</taxon>
        <taxon>Daucus</taxon>
        <taxon>Daucus sect. Daucus</taxon>
    </lineage>
</organism>
<sequence length="170" mass="19750">MYSSSSSENTPSRSDRSCVPGTLVEVPVLYDTSYKPETLFDVPVFYQFDSDSEEDIQMLSVEDKTRLPLPQRLKGWIREIRRRSSGRLDIFYYHKGSGEKQYRSFRDVKRYIYLGFFPSAENGNKYLDQWVFDQPNPREEGVTSASAASNSTSTTQIQEESFPFDMSQHY</sequence>
<dbReference type="EMBL" id="CP093346">
    <property type="protein sequence ID" value="WOG96653.1"/>
    <property type="molecule type" value="Genomic_DNA"/>
</dbReference>
<dbReference type="Gene3D" id="3.30.890.10">
    <property type="entry name" value="Methyl-cpg-binding Protein 2, Chain A"/>
    <property type="match status" value="1"/>
</dbReference>
<proteinExistence type="predicted"/>
<keyword evidence="2" id="KW-0805">Transcription regulation</keyword>
<comment type="subcellular location">
    <subcellularLocation>
        <location evidence="1">Nucleus</location>
    </subcellularLocation>
</comment>
<reference evidence="7" key="1">
    <citation type="journal article" date="2016" name="Nat. Genet.">
        <title>A high-quality carrot genome assembly provides new insights into carotenoid accumulation and asterid genome evolution.</title>
        <authorList>
            <person name="Iorizzo M."/>
            <person name="Ellison S."/>
            <person name="Senalik D."/>
            <person name="Zeng P."/>
            <person name="Satapoomin P."/>
            <person name="Huang J."/>
            <person name="Bowman M."/>
            <person name="Iovene M."/>
            <person name="Sanseverino W."/>
            <person name="Cavagnaro P."/>
            <person name="Yildiz M."/>
            <person name="Macko-Podgorni A."/>
            <person name="Moranska E."/>
            <person name="Grzebelus E."/>
            <person name="Grzebelus D."/>
            <person name="Ashrafi H."/>
            <person name="Zheng Z."/>
            <person name="Cheng S."/>
            <person name="Spooner D."/>
            <person name="Van Deynze A."/>
            <person name="Simon P."/>
        </authorList>
    </citation>
    <scope>NUCLEOTIDE SEQUENCE</scope>
    <source>
        <tissue evidence="7">Leaf</tissue>
    </source>
</reference>
<dbReference type="SUPFAM" id="SSF54171">
    <property type="entry name" value="DNA-binding domain"/>
    <property type="match status" value="1"/>
</dbReference>
<evidence type="ECO:0000256" key="4">
    <source>
        <dbReference type="ARBA" id="ARBA00023163"/>
    </source>
</evidence>
<accession>A0A165WZC0</accession>
<evidence type="ECO:0000256" key="5">
    <source>
        <dbReference type="ARBA" id="ARBA00023242"/>
    </source>
</evidence>
<dbReference type="GO" id="GO:0005634">
    <property type="term" value="C:nucleus"/>
    <property type="evidence" value="ECO:0007669"/>
    <property type="project" value="UniProtKB-SubCell"/>
</dbReference>
<gene>
    <name evidence="7" type="ORF">DCAR_0415989</name>
</gene>
<keyword evidence="4" id="KW-0804">Transcription</keyword>
<keyword evidence="3" id="KW-0238">DNA-binding</keyword>
<evidence type="ECO:0000313" key="8">
    <source>
        <dbReference type="Proteomes" id="UP000077755"/>
    </source>
</evidence>
<dbReference type="AlphaFoldDB" id="A0A165WZC0"/>
<keyword evidence="5" id="KW-0539">Nucleus</keyword>
<dbReference type="GO" id="GO:0003677">
    <property type="term" value="F:DNA binding"/>
    <property type="evidence" value="ECO:0007669"/>
    <property type="project" value="UniProtKB-KW"/>
</dbReference>